<name>A0A382GT09_9ZZZZ</name>
<dbReference type="AlphaFoldDB" id="A0A382GT09"/>
<organism evidence="1">
    <name type="scientific">marine metagenome</name>
    <dbReference type="NCBI Taxonomy" id="408172"/>
    <lineage>
        <taxon>unclassified sequences</taxon>
        <taxon>metagenomes</taxon>
        <taxon>ecological metagenomes</taxon>
    </lineage>
</organism>
<sequence length="35" mass="3651">IAIGELPALPEGTEISRIDIIIRVKNSAPPHSDGA</sequence>
<dbReference type="EMBL" id="UINC01056824">
    <property type="protein sequence ID" value="SVB77311.1"/>
    <property type="molecule type" value="Genomic_DNA"/>
</dbReference>
<protein>
    <submittedName>
        <fullName evidence="1">Uncharacterized protein</fullName>
    </submittedName>
</protein>
<proteinExistence type="predicted"/>
<evidence type="ECO:0000313" key="1">
    <source>
        <dbReference type="EMBL" id="SVB77311.1"/>
    </source>
</evidence>
<feature type="non-terminal residue" evidence="1">
    <location>
        <position position="1"/>
    </location>
</feature>
<gene>
    <name evidence="1" type="ORF">METZ01_LOCUS230165</name>
</gene>
<reference evidence="1" key="1">
    <citation type="submission" date="2018-05" db="EMBL/GenBank/DDBJ databases">
        <authorList>
            <person name="Lanie J.A."/>
            <person name="Ng W.-L."/>
            <person name="Kazmierczak K.M."/>
            <person name="Andrzejewski T.M."/>
            <person name="Davidsen T.M."/>
            <person name="Wayne K.J."/>
            <person name="Tettelin H."/>
            <person name="Glass J.I."/>
            <person name="Rusch D."/>
            <person name="Podicherti R."/>
            <person name="Tsui H.-C.T."/>
            <person name="Winkler M.E."/>
        </authorList>
    </citation>
    <scope>NUCLEOTIDE SEQUENCE</scope>
</reference>
<accession>A0A382GT09</accession>